<organism evidence="1">
    <name type="scientific">Arundo donax</name>
    <name type="common">Giant reed</name>
    <name type="synonym">Donax arundinaceus</name>
    <dbReference type="NCBI Taxonomy" id="35708"/>
    <lineage>
        <taxon>Eukaryota</taxon>
        <taxon>Viridiplantae</taxon>
        <taxon>Streptophyta</taxon>
        <taxon>Embryophyta</taxon>
        <taxon>Tracheophyta</taxon>
        <taxon>Spermatophyta</taxon>
        <taxon>Magnoliopsida</taxon>
        <taxon>Liliopsida</taxon>
        <taxon>Poales</taxon>
        <taxon>Poaceae</taxon>
        <taxon>PACMAD clade</taxon>
        <taxon>Arundinoideae</taxon>
        <taxon>Arundineae</taxon>
        <taxon>Arundo</taxon>
    </lineage>
</organism>
<protein>
    <submittedName>
        <fullName evidence="1">Uncharacterized protein</fullName>
    </submittedName>
</protein>
<reference evidence="1" key="2">
    <citation type="journal article" date="2015" name="Data Brief">
        <title>Shoot transcriptome of the giant reed, Arundo donax.</title>
        <authorList>
            <person name="Barrero R.A."/>
            <person name="Guerrero F.D."/>
            <person name="Moolhuijzen P."/>
            <person name="Goolsby J.A."/>
            <person name="Tidwell J."/>
            <person name="Bellgard S.E."/>
            <person name="Bellgard M.I."/>
        </authorList>
    </citation>
    <scope>NUCLEOTIDE SEQUENCE</scope>
    <source>
        <tissue evidence="1">Shoot tissue taken approximately 20 cm above the soil surface</tissue>
    </source>
</reference>
<evidence type="ECO:0000313" key="1">
    <source>
        <dbReference type="EMBL" id="JAD63578.1"/>
    </source>
</evidence>
<dbReference type="AlphaFoldDB" id="A0A0A9BN38"/>
<sequence length="34" mass="3890">MPEHTEFDYSSLEQSSIDHQKKLVHKLFSGKAAT</sequence>
<proteinExistence type="predicted"/>
<reference evidence="1" key="1">
    <citation type="submission" date="2014-09" db="EMBL/GenBank/DDBJ databases">
        <authorList>
            <person name="Magalhaes I.L.F."/>
            <person name="Oliveira U."/>
            <person name="Santos F.R."/>
            <person name="Vidigal T.H.D.A."/>
            <person name="Brescovit A.D."/>
            <person name="Santos A.J."/>
        </authorList>
    </citation>
    <scope>NUCLEOTIDE SEQUENCE</scope>
    <source>
        <tissue evidence="1">Shoot tissue taken approximately 20 cm above the soil surface</tissue>
    </source>
</reference>
<dbReference type="EMBL" id="GBRH01234317">
    <property type="protein sequence ID" value="JAD63578.1"/>
    <property type="molecule type" value="Transcribed_RNA"/>
</dbReference>
<accession>A0A0A9BN38</accession>
<name>A0A0A9BN38_ARUDO</name>